<dbReference type="SMART" id="SM00255">
    <property type="entry name" value="TIR"/>
    <property type="match status" value="1"/>
</dbReference>
<accession>A0A392MSV7</accession>
<evidence type="ECO:0000313" key="4">
    <source>
        <dbReference type="Proteomes" id="UP000265520"/>
    </source>
</evidence>
<evidence type="ECO:0000256" key="1">
    <source>
        <dbReference type="ARBA" id="ARBA00023027"/>
    </source>
</evidence>
<dbReference type="Proteomes" id="UP000265520">
    <property type="component" value="Unassembled WGS sequence"/>
</dbReference>
<dbReference type="SUPFAM" id="SSF52200">
    <property type="entry name" value="Toll/Interleukin receptor TIR domain"/>
    <property type="match status" value="1"/>
</dbReference>
<dbReference type="FunFam" id="3.40.50.10140:FF:000007">
    <property type="entry name" value="Disease resistance protein (TIR-NBS-LRR class)"/>
    <property type="match status" value="1"/>
</dbReference>
<dbReference type="PANTHER" id="PTHR32009:SF160">
    <property type="entry name" value="DISEASE RESISTANCE PROTEIN (TIR-NBS-LRR CLASS)"/>
    <property type="match status" value="1"/>
</dbReference>
<keyword evidence="4" id="KW-1185">Reference proteome</keyword>
<dbReference type="GO" id="GO:0007165">
    <property type="term" value="P:signal transduction"/>
    <property type="evidence" value="ECO:0007669"/>
    <property type="project" value="InterPro"/>
</dbReference>
<dbReference type="InterPro" id="IPR035897">
    <property type="entry name" value="Toll_tir_struct_dom_sf"/>
</dbReference>
<organism evidence="3 4">
    <name type="scientific">Trifolium medium</name>
    <dbReference type="NCBI Taxonomy" id="97028"/>
    <lineage>
        <taxon>Eukaryota</taxon>
        <taxon>Viridiplantae</taxon>
        <taxon>Streptophyta</taxon>
        <taxon>Embryophyta</taxon>
        <taxon>Tracheophyta</taxon>
        <taxon>Spermatophyta</taxon>
        <taxon>Magnoliopsida</taxon>
        <taxon>eudicotyledons</taxon>
        <taxon>Gunneridae</taxon>
        <taxon>Pentapetalae</taxon>
        <taxon>rosids</taxon>
        <taxon>fabids</taxon>
        <taxon>Fabales</taxon>
        <taxon>Fabaceae</taxon>
        <taxon>Papilionoideae</taxon>
        <taxon>50 kb inversion clade</taxon>
        <taxon>NPAAA clade</taxon>
        <taxon>Hologalegina</taxon>
        <taxon>IRL clade</taxon>
        <taxon>Trifolieae</taxon>
        <taxon>Trifolium</taxon>
    </lineage>
</organism>
<keyword evidence="1" id="KW-0520">NAD</keyword>
<comment type="caution">
    <text evidence="3">The sequence shown here is derived from an EMBL/GenBank/DDBJ whole genome shotgun (WGS) entry which is preliminary data.</text>
</comment>
<feature type="domain" description="TIR" evidence="2">
    <location>
        <begin position="45"/>
        <end position="185"/>
    </location>
</feature>
<dbReference type="Gene3D" id="3.40.50.10140">
    <property type="entry name" value="Toll/interleukin-1 receptor homology (TIR) domain"/>
    <property type="match status" value="1"/>
</dbReference>
<proteinExistence type="predicted"/>
<sequence>MSYMSSLSVEDLDNVVLTTRQLNSTTSPIPSFRDEDTLDSPDSRRKYDVFLSFRGEDTRSSFTSHLYFTLQTSGIIVFKDDHSLQRGDPIPTSLLRGIEDSRISVIVFSKNYANSKWCMNELVKIMECQRTIGHRVLPVFYNVDPSEIRCQTGEFGKSFQNLLNRIVPEDELMAVKWRDALREAGGLAGFLVLNFRFFILRSYLHFK</sequence>
<dbReference type="PANTHER" id="PTHR32009">
    <property type="entry name" value="TMV RESISTANCE PROTEIN N-LIKE"/>
    <property type="match status" value="1"/>
</dbReference>
<evidence type="ECO:0000259" key="2">
    <source>
        <dbReference type="PROSITE" id="PS50104"/>
    </source>
</evidence>
<name>A0A392MSV7_9FABA</name>
<dbReference type="InterPro" id="IPR000157">
    <property type="entry name" value="TIR_dom"/>
</dbReference>
<dbReference type="Pfam" id="PF01582">
    <property type="entry name" value="TIR"/>
    <property type="match status" value="1"/>
</dbReference>
<reference evidence="3 4" key="1">
    <citation type="journal article" date="2018" name="Front. Plant Sci.">
        <title>Red Clover (Trifolium pratense) and Zigzag Clover (T. medium) - A Picture of Genomic Similarities and Differences.</title>
        <authorList>
            <person name="Dluhosova J."/>
            <person name="Istvanek J."/>
            <person name="Nedelnik J."/>
            <person name="Repkova J."/>
        </authorList>
    </citation>
    <scope>NUCLEOTIDE SEQUENCE [LARGE SCALE GENOMIC DNA]</scope>
    <source>
        <strain evidence="4">cv. 10/8</strain>
        <tissue evidence="3">Leaf</tissue>
    </source>
</reference>
<protein>
    <submittedName>
        <fullName evidence="3">TMV resistance protein N-like</fullName>
    </submittedName>
</protein>
<dbReference type="EMBL" id="LXQA010016786">
    <property type="protein sequence ID" value="MCH89738.1"/>
    <property type="molecule type" value="Genomic_DNA"/>
</dbReference>
<dbReference type="PROSITE" id="PS50104">
    <property type="entry name" value="TIR"/>
    <property type="match status" value="1"/>
</dbReference>
<gene>
    <name evidence="3" type="ORF">A2U01_0010639</name>
</gene>
<dbReference type="AlphaFoldDB" id="A0A392MSV7"/>
<evidence type="ECO:0000313" key="3">
    <source>
        <dbReference type="EMBL" id="MCH89738.1"/>
    </source>
</evidence>